<feature type="transmembrane region" description="Helical" evidence="1">
    <location>
        <begin position="104"/>
        <end position="121"/>
    </location>
</feature>
<keyword evidence="3" id="KW-1185">Reference proteome</keyword>
<dbReference type="Proteomes" id="UP000782705">
    <property type="component" value="Unassembled WGS sequence"/>
</dbReference>
<keyword evidence="1" id="KW-0472">Membrane</keyword>
<evidence type="ECO:0000313" key="2">
    <source>
        <dbReference type="EMBL" id="KAF1301992.1"/>
    </source>
</evidence>
<sequence length="211" mass="24395">MNKEKLMGDLLTLCEWLMNCSISNLVWVIFTLPSFMAGYQLLFAPSGLAVLSSLFFFSLSLFFLTLPATRSLVLFCKDWSENRLSKYTFYLKQGYAFWFKRKKIALLFSILFGNVLFYFRIAKNSAFLLPICLFIGMIALLTLFYYLVMNLSSSIDILEALSLTITRWKDSIKLLIVVLGTLFVCLFGIQYLYIVGIFTILVRFVVRVIEK</sequence>
<feature type="transmembrane region" description="Helical" evidence="1">
    <location>
        <begin position="42"/>
        <end position="64"/>
    </location>
</feature>
<proteinExistence type="predicted"/>
<reference evidence="2 3" key="1">
    <citation type="submission" date="2016-06" db="EMBL/GenBank/DDBJ databases">
        <title>Four novel species of enterococci isolated from chicken manure.</title>
        <authorList>
            <person name="Van Tyne D."/>
        </authorList>
    </citation>
    <scope>NUCLEOTIDE SEQUENCE [LARGE SCALE GENOMIC DNA]</scope>
    <source>
        <strain evidence="2 3">CU12B</strain>
    </source>
</reference>
<dbReference type="EMBL" id="MAEL01000054">
    <property type="protein sequence ID" value="KAF1301992.1"/>
    <property type="molecule type" value="Genomic_DNA"/>
</dbReference>
<protein>
    <recommendedName>
        <fullName evidence="4">Integral membrane protein</fullName>
    </recommendedName>
</protein>
<evidence type="ECO:0000256" key="1">
    <source>
        <dbReference type="SAM" id="Phobius"/>
    </source>
</evidence>
<keyword evidence="1" id="KW-0812">Transmembrane</keyword>
<gene>
    <name evidence="2" type="ORF">BAU17_01075</name>
</gene>
<organism evidence="2 3">
    <name type="scientific">Candidatus Enterococcus willemsii</name>
    <dbReference type="NCBI Taxonomy" id="1857215"/>
    <lineage>
        <taxon>Bacteria</taxon>
        <taxon>Bacillati</taxon>
        <taxon>Bacillota</taxon>
        <taxon>Bacilli</taxon>
        <taxon>Lactobacillales</taxon>
        <taxon>Enterococcaceae</taxon>
        <taxon>Enterococcus</taxon>
    </lineage>
</organism>
<dbReference type="RefSeq" id="WP_161902972.1">
    <property type="nucleotide sequence ID" value="NZ_MAEL01000054.1"/>
</dbReference>
<keyword evidence="1" id="KW-1133">Transmembrane helix</keyword>
<name>A0ABQ6YWR9_9ENTE</name>
<comment type="caution">
    <text evidence="2">The sequence shown here is derived from an EMBL/GenBank/DDBJ whole genome shotgun (WGS) entry which is preliminary data.</text>
</comment>
<feature type="transmembrane region" description="Helical" evidence="1">
    <location>
        <begin position="174"/>
        <end position="206"/>
    </location>
</feature>
<accession>A0ABQ6YWR9</accession>
<evidence type="ECO:0000313" key="3">
    <source>
        <dbReference type="Proteomes" id="UP000782705"/>
    </source>
</evidence>
<evidence type="ECO:0008006" key="4">
    <source>
        <dbReference type="Google" id="ProtNLM"/>
    </source>
</evidence>
<feature type="transmembrane region" description="Helical" evidence="1">
    <location>
        <begin position="127"/>
        <end position="148"/>
    </location>
</feature>